<dbReference type="STRING" id="1408416.GCA_000702765_00282"/>
<dbReference type="RefSeq" id="WP_035368445.1">
    <property type="nucleotide sequence ID" value="NZ_LR215050.1"/>
</dbReference>
<keyword evidence="1" id="KW-0119">Carbohydrate metabolism</keyword>
<comment type="pathway">
    <text evidence="1">Amino-sugar metabolism; 1,6-anhydro-N-acetylmuramate degradation.</text>
</comment>
<dbReference type="PANTHER" id="PTHR30605:SF0">
    <property type="entry name" value="ANHYDRO-N-ACETYLMURAMIC ACID KINASE"/>
    <property type="match status" value="1"/>
</dbReference>
<sequence>MLKRKIAAGIMSGTSLDGIDVAFAEIKGFGKHTKINQIAGKTFPYPDDLLVKIKKATLNQMNVSEVSDLNFSLARVYADCVLKLAKEVNIDTKNLYFVASHGQTVYHQGAKDENFLPSTLQLGSGPVMAQLLQTTVITDFRAADMAQGGQGAPLVPFVDFLLYGSKKTSRILQNIGGISNITVLPNGMKEEDTYAFDTGPGNMMINYAMEVLFQKSYDDHGKVAKSGKLIKALFEEIITHPYLGKMPPKSCGREQFGVDYTQKILDKYEEEKKEDIVHTLTKASAFTMIDAIKRFVLNRFQIDQLIVAGGGIHNDFIMDELRNNLDGIEVLTTTELKLDSDFKEALAFIILGNQAIKHKPATLKSTTGAKKSVITGSISFYK</sequence>
<dbReference type="CDD" id="cd24050">
    <property type="entry name" value="ASKHA_NBD_ANMK"/>
    <property type="match status" value="1"/>
</dbReference>
<dbReference type="UniPathway" id="UPA00544"/>
<protein>
    <recommendedName>
        <fullName evidence="1">Anhydro-N-acetylmuramic acid kinase</fullName>
        <ecNumber evidence="1">2.7.1.170</ecNumber>
    </recommendedName>
    <alternativeName>
        <fullName evidence="1">AnhMurNAc kinase</fullName>
    </alternativeName>
</protein>
<dbReference type="InterPro" id="IPR005338">
    <property type="entry name" value="Anhydro_N_Ac-Mur_kinase"/>
</dbReference>
<dbReference type="GO" id="GO:0016773">
    <property type="term" value="F:phosphotransferase activity, alcohol group as acceptor"/>
    <property type="evidence" value="ECO:0007669"/>
    <property type="project" value="UniProtKB-UniRule"/>
</dbReference>
<reference evidence="2 3" key="1">
    <citation type="submission" date="2019-01" db="EMBL/GenBank/DDBJ databases">
        <authorList>
            <consortium name="Pathogen Informatics"/>
        </authorList>
    </citation>
    <scope>NUCLEOTIDE SEQUENCE [LARGE SCALE GENOMIC DNA]</scope>
    <source>
        <strain evidence="2 3">NCTC10172</strain>
    </source>
</reference>
<dbReference type="GO" id="GO:0009254">
    <property type="term" value="P:peptidoglycan turnover"/>
    <property type="evidence" value="ECO:0007669"/>
    <property type="project" value="UniProtKB-UniRule"/>
</dbReference>
<dbReference type="Proteomes" id="UP000290909">
    <property type="component" value="Chromosome"/>
</dbReference>
<name>A0A449BK68_9MOLU</name>
<evidence type="ECO:0000256" key="1">
    <source>
        <dbReference type="HAMAP-Rule" id="MF_01270"/>
    </source>
</evidence>
<dbReference type="GO" id="GO:0097175">
    <property type="term" value="P:1,6-anhydro-N-acetyl-beta-muramic acid catabolic process"/>
    <property type="evidence" value="ECO:0007669"/>
    <property type="project" value="UniProtKB-UniRule"/>
</dbReference>
<feature type="binding site" evidence="1">
    <location>
        <begin position="13"/>
        <end position="20"/>
    </location>
    <ligand>
        <name>ATP</name>
        <dbReference type="ChEBI" id="CHEBI:30616"/>
    </ligand>
</feature>
<dbReference type="SUPFAM" id="SSF53067">
    <property type="entry name" value="Actin-like ATPase domain"/>
    <property type="match status" value="1"/>
</dbReference>
<comment type="catalytic activity">
    <reaction evidence="1">
        <text>1,6-anhydro-N-acetyl-beta-muramate + ATP + H2O = N-acetyl-D-muramate 6-phosphate + ADP + H(+)</text>
        <dbReference type="Rhea" id="RHEA:24952"/>
        <dbReference type="ChEBI" id="CHEBI:15377"/>
        <dbReference type="ChEBI" id="CHEBI:15378"/>
        <dbReference type="ChEBI" id="CHEBI:30616"/>
        <dbReference type="ChEBI" id="CHEBI:58690"/>
        <dbReference type="ChEBI" id="CHEBI:58722"/>
        <dbReference type="ChEBI" id="CHEBI:456216"/>
        <dbReference type="EC" id="2.7.1.170"/>
    </reaction>
</comment>
<dbReference type="AlphaFoldDB" id="A0A449BK68"/>
<dbReference type="GO" id="GO:0006040">
    <property type="term" value="P:amino sugar metabolic process"/>
    <property type="evidence" value="ECO:0007669"/>
    <property type="project" value="InterPro"/>
</dbReference>
<evidence type="ECO:0000313" key="2">
    <source>
        <dbReference type="EMBL" id="VEU82820.1"/>
    </source>
</evidence>
<proteinExistence type="inferred from homology"/>
<dbReference type="NCBIfam" id="NF007148">
    <property type="entry name" value="PRK09585.3-2"/>
    <property type="match status" value="1"/>
</dbReference>
<dbReference type="Gene3D" id="3.30.420.40">
    <property type="match status" value="2"/>
</dbReference>
<dbReference type="GO" id="GO:0016301">
    <property type="term" value="F:kinase activity"/>
    <property type="evidence" value="ECO:0007669"/>
    <property type="project" value="UniProtKB-KW"/>
</dbReference>
<keyword evidence="1" id="KW-0547">Nucleotide-binding</keyword>
<comment type="similarity">
    <text evidence="1">Belongs to the anhydro-N-acetylmuramic acid kinase family.</text>
</comment>
<dbReference type="KEGG" id="ahk:NCTC10172_00844"/>
<dbReference type="NCBIfam" id="NF007142">
    <property type="entry name" value="PRK09585.2-1"/>
    <property type="match status" value="1"/>
</dbReference>
<dbReference type="EC" id="2.7.1.170" evidence="1"/>
<comment type="pathway">
    <text evidence="1">Cell wall biogenesis; peptidoglycan recycling.</text>
</comment>
<dbReference type="GO" id="GO:0005524">
    <property type="term" value="F:ATP binding"/>
    <property type="evidence" value="ECO:0007669"/>
    <property type="project" value="UniProtKB-UniRule"/>
</dbReference>
<organism evidence="2 3">
    <name type="scientific">Acholeplasma hippikon</name>
    <dbReference type="NCBI Taxonomy" id="264636"/>
    <lineage>
        <taxon>Bacteria</taxon>
        <taxon>Bacillati</taxon>
        <taxon>Mycoplasmatota</taxon>
        <taxon>Mollicutes</taxon>
        <taxon>Acholeplasmatales</taxon>
        <taxon>Acholeplasmataceae</taxon>
        <taxon>Acholeplasma</taxon>
    </lineage>
</organism>
<dbReference type="InterPro" id="IPR043129">
    <property type="entry name" value="ATPase_NBD"/>
</dbReference>
<dbReference type="HAMAP" id="MF_01270">
    <property type="entry name" value="AnhMurNAc_kinase"/>
    <property type="match status" value="1"/>
</dbReference>
<accession>A0A449BK68</accession>
<comment type="function">
    <text evidence="1">Catalyzes the specific phosphorylation of 1,6-anhydro-N-acetylmuramic acid (anhMurNAc) with the simultaneous cleavage of the 1,6-anhydro ring, generating MurNAc-6-P. Is required for the utilization of anhMurNAc either imported from the medium or derived from its own cell wall murein, and thus plays a role in cell wall recycling.</text>
</comment>
<dbReference type="UniPathway" id="UPA00343"/>
<keyword evidence="3" id="KW-1185">Reference proteome</keyword>
<keyword evidence="1" id="KW-0067">ATP-binding</keyword>
<keyword evidence="1 2" id="KW-0808">Transferase</keyword>
<gene>
    <name evidence="1 2" type="primary">anmK</name>
    <name evidence="2" type="ORF">NCTC10172_00844</name>
</gene>
<dbReference type="Pfam" id="PF03702">
    <property type="entry name" value="AnmK"/>
    <property type="match status" value="1"/>
</dbReference>
<dbReference type="PANTHER" id="PTHR30605">
    <property type="entry name" value="ANHYDRO-N-ACETYLMURAMIC ACID KINASE"/>
    <property type="match status" value="1"/>
</dbReference>
<keyword evidence="1 2" id="KW-0418">Kinase</keyword>
<evidence type="ECO:0000313" key="3">
    <source>
        <dbReference type="Proteomes" id="UP000290909"/>
    </source>
</evidence>
<dbReference type="EMBL" id="LR215050">
    <property type="protein sequence ID" value="VEU82820.1"/>
    <property type="molecule type" value="Genomic_DNA"/>
</dbReference>